<dbReference type="InterPro" id="IPR001810">
    <property type="entry name" value="F-box_dom"/>
</dbReference>
<keyword evidence="3" id="KW-1185">Reference proteome</keyword>
<evidence type="ECO:0000313" key="2">
    <source>
        <dbReference type="EMBL" id="TFK84727.1"/>
    </source>
</evidence>
<dbReference type="Pfam" id="PF12937">
    <property type="entry name" value="F-box-like"/>
    <property type="match status" value="1"/>
</dbReference>
<evidence type="ECO:0000313" key="3">
    <source>
        <dbReference type="Proteomes" id="UP000308197"/>
    </source>
</evidence>
<accession>A0A5C3P749</accession>
<dbReference type="InParanoid" id="A0A5C3P749"/>
<gene>
    <name evidence="2" type="ORF">K466DRAFT_214729</name>
</gene>
<dbReference type="Proteomes" id="UP000308197">
    <property type="component" value="Unassembled WGS sequence"/>
</dbReference>
<proteinExistence type="predicted"/>
<protein>
    <recommendedName>
        <fullName evidence="1">F-box domain-containing protein</fullName>
    </recommendedName>
</protein>
<dbReference type="EMBL" id="ML211297">
    <property type="protein sequence ID" value="TFK84727.1"/>
    <property type="molecule type" value="Genomic_DNA"/>
</dbReference>
<evidence type="ECO:0000259" key="1">
    <source>
        <dbReference type="Pfam" id="PF12937"/>
    </source>
</evidence>
<dbReference type="InterPro" id="IPR036047">
    <property type="entry name" value="F-box-like_dom_sf"/>
</dbReference>
<reference evidence="2 3" key="1">
    <citation type="journal article" date="2019" name="Nat. Ecol. Evol.">
        <title>Megaphylogeny resolves global patterns of mushroom evolution.</title>
        <authorList>
            <person name="Varga T."/>
            <person name="Krizsan K."/>
            <person name="Foldi C."/>
            <person name="Dima B."/>
            <person name="Sanchez-Garcia M."/>
            <person name="Sanchez-Ramirez S."/>
            <person name="Szollosi G.J."/>
            <person name="Szarkandi J.G."/>
            <person name="Papp V."/>
            <person name="Albert L."/>
            <person name="Andreopoulos W."/>
            <person name="Angelini C."/>
            <person name="Antonin V."/>
            <person name="Barry K.W."/>
            <person name="Bougher N.L."/>
            <person name="Buchanan P."/>
            <person name="Buyck B."/>
            <person name="Bense V."/>
            <person name="Catcheside P."/>
            <person name="Chovatia M."/>
            <person name="Cooper J."/>
            <person name="Damon W."/>
            <person name="Desjardin D."/>
            <person name="Finy P."/>
            <person name="Geml J."/>
            <person name="Haridas S."/>
            <person name="Hughes K."/>
            <person name="Justo A."/>
            <person name="Karasinski D."/>
            <person name="Kautmanova I."/>
            <person name="Kiss B."/>
            <person name="Kocsube S."/>
            <person name="Kotiranta H."/>
            <person name="LaButti K.M."/>
            <person name="Lechner B.E."/>
            <person name="Liimatainen K."/>
            <person name="Lipzen A."/>
            <person name="Lukacs Z."/>
            <person name="Mihaltcheva S."/>
            <person name="Morgado L.N."/>
            <person name="Niskanen T."/>
            <person name="Noordeloos M.E."/>
            <person name="Ohm R.A."/>
            <person name="Ortiz-Santana B."/>
            <person name="Ovrebo C."/>
            <person name="Racz N."/>
            <person name="Riley R."/>
            <person name="Savchenko A."/>
            <person name="Shiryaev A."/>
            <person name="Soop K."/>
            <person name="Spirin V."/>
            <person name="Szebenyi C."/>
            <person name="Tomsovsky M."/>
            <person name="Tulloss R.E."/>
            <person name="Uehling J."/>
            <person name="Grigoriev I.V."/>
            <person name="Vagvolgyi C."/>
            <person name="Papp T."/>
            <person name="Martin F.M."/>
            <person name="Miettinen O."/>
            <person name="Hibbett D.S."/>
            <person name="Nagy L.G."/>
        </authorList>
    </citation>
    <scope>NUCLEOTIDE SEQUENCE [LARGE SCALE GENOMIC DNA]</scope>
    <source>
        <strain evidence="2 3">HHB13444</strain>
    </source>
</reference>
<name>A0A5C3P749_9APHY</name>
<dbReference type="AlphaFoldDB" id="A0A5C3P749"/>
<feature type="domain" description="F-box" evidence="1">
    <location>
        <begin position="21"/>
        <end position="66"/>
    </location>
</feature>
<sequence>MDRGSGAHLESWRPTNHFHRRLPPELKGLVFSHLEGDDTSLSSCTLVCTSWAALTRPHLFRKVVCRPAVPMRTWDDFVVFLVTTPDVARFIRWLTVDGAPTSGSTQTSDILLEPMIDALGRIPALTNLYIRWTRFCSASSEPKLPSTPAPATIAPQAPRQRPISLKMLSICSCRVDTLVPLYHLLTSIAHIKTLALYGLSLEASSAQPLPAPLSTRIGVIQVDGYPLGGQFWTWLRRCLVSEASPGLPIPMSLSGGPMAVSTSLRCGPMAAATLKELLTVFGKDLHAVRINVLGASCHDLRYVVTGAPTRPPYLQPITTAFPLTSASEFPGFPRVDLNPYNSIKKLVLHFTTTSAMKTSRCATRFYGRLLENNWVLLSNAPTSLELIELRFQRYGPHTRSMLDDLRNIGNPAMDPEPPRLRMIDDETLARFPPNIRAMLETRHPPRPRWSMVDEGTLARFPALQAFTCVLCDGGFLDEYGPYVREDVDLGPKVPGSSRQQEFGDYVELLKSVLPRLHEKGILRFRMSEI</sequence>
<dbReference type="SUPFAM" id="SSF81383">
    <property type="entry name" value="F-box domain"/>
    <property type="match status" value="1"/>
</dbReference>
<organism evidence="2 3">
    <name type="scientific">Polyporus arcularius HHB13444</name>
    <dbReference type="NCBI Taxonomy" id="1314778"/>
    <lineage>
        <taxon>Eukaryota</taxon>
        <taxon>Fungi</taxon>
        <taxon>Dikarya</taxon>
        <taxon>Basidiomycota</taxon>
        <taxon>Agaricomycotina</taxon>
        <taxon>Agaricomycetes</taxon>
        <taxon>Polyporales</taxon>
        <taxon>Polyporaceae</taxon>
        <taxon>Polyporus</taxon>
    </lineage>
</organism>